<comment type="caution">
    <text evidence="1">The sequence shown here is derived from an EMBL/GenBank/DDBJ whole genome shotgun (WGS) entry which is preliminary data.</text>
</comment>
<dbReference type="RefSeq" id="WP_135431807.1">
    <property type="nucleotide sequence ID" value="NZ_SRLA01000001.1"/>
</dbReference>
<accession>A0A4Z0PC99</accession>
<name>A0A4Z0PC99_9BACT</name>
<proteinExistence type="predicted"/>
<reference evidence="1 2" key="1">
    <citation type="submission" date="2019-04" db="EMBL/GenBank/DDBJ databases">
        <authorList>
            <person name="Feng G."/>
            <person name="Zhang J."/>
            <person name="Zhu H."/>
        </authorList>
    </citation>
    <scope>NUCLEOTIDE SEQUENCE [LARGE SCALE GENOMIC DNA]</scope>
    <source>
        <strain evidence="1 2">92R-1</strain>
    </source>
</reference>
<dbReference type="Proteomes" id="UP000298337">
    <property type="component" value="Unassembled WGS sequence"/>
</dbReference>
<organism evidence="1 2">
    <name type="scientific">Hymenobacter fodinae</name>
    <dbReference type="NCBI Taxonomy" id="2510796"/>
    <lineage>
        <taxon>Bacteria</taxon>
        <taxon>Pseudomonadati</taxon>
        <taxon>Bacteroidota</taxon>
        <taxon>Cytophagia</taxon>
        <taxon>Cytophagales</taxon>
        <taxon>Hymenobacteraceae</taxon>
        <taxon>Hymenobacter</taxon>
    </lineage>
</organism>
<dbReference type="OrthoDB" id="798785at2"/>
<protein>
    <submittedName>
        <fullName evidence="1">Uncharacterized protein</fullName>
    </submittedName>
</protein>
<dbReference type="AlphaFoldDB" id="A0A4Z0PC99"/>
<evidence type="ECO:0000313" key="1">
    <source>
        <dbReference type="EMBL" id="TGE10276.1"/>
    </source>
</evidence>
<evidence type="ECO:0000313" key="2">
    <source>
        <dbReference type="Proteomes" id="UP000298337"/>
    </source>
</evidence>
<keyword evidence="2" id="KW-1185">Reference proteome</keyword>
<gene>
    <name evidence="1" type="ORF">EU556_05505</name>
</gene>
<sequence length="119" mass="14006">MLSKGFFTLLEYKLTEALAESEDEDLRRCWCDGVLDAEWAEEYLPHYVRKSKVIVLRAWIEGSNHKMLINQMHPLHLHLGRLSFRAYLRGEDLVQWIVEGIDPTQVTVDEREAFHIQLP</sequence>
<dbReference type="EMBL" id="SRLA01000001">
    <property type="protein sequence ID" value="TGE10276.1"/>
    <property type="molecule type" value="Genomic_DNA"/>
</dbReference>